<proteinExistence type="predicted"/>
<evidence type="ECO:0000256" key="1">
    <source>
        <dbReference type="SAM" id="MobiDB-lite"/>
    </source>
</evidence>
<name>A0A3P6BE45_BRAOL</name>
<feature type="compositionally biased region" description="Basic residues" evidence="1">
    <location>
        <begin position="186"/>
        <end position="200"/>
    </location>
</feature>
<dbReference type="AlphaFoldDB" id="A0A3P6BE45"/>
<sequence length="270" mass="31409">MNFFWVKMLNFIPNFFFSHQREPRVPQWCWEDRSSHEPPTESLHSNDPRKIQAHRLALTPRTEASSTMPNQHYTTGEHRRAARRDGREEHHEYPQKTSRAAPTEKGGQRWSNNRADQGKVIDGPAREQTGCHTRTRRNNGDHTEAFTATLAHRRRLRIHTLPVKTEGARSSTPRSENRSNPSPVTRSHRTQRGRSGKGKTPRPTPLHNPKSRLLHQAQTTRPTHRPDEFTQHHCSEQLTYRQGRRTGEEARRRNTKQNASDGEGRCRRSN</sequence>
<feature type="compositionally biased region" description="Polar residues" evidence="1">
    <location>
        <begin position="168"/>
        <end position="185"/>
    </location>
</feature>
<feature type="compositionally biased region" description="Polar residues" evidence="1">
    <location>
        <begin position="62"/>
        <end position="74"/>
    </location>
</feature>
<feature type="compositionally biased region" description="Basic and acidic residues" evidence="1">
    <location>
        <begin position="75"/>
        <end position="94"/>
    </location>
</feature>
<accession>A0A3P6BE45</accession>
<reference evidence="2" key="1">
    <citation type="submission" date="2018-11" db="EMBL/GenBank/DDBJ databases">
        <authorList>
            <consortium name="Genoscope - CEA"/>
            <person name="William W."/>
        </authorList>
    </citation>
    <scope>NUCLEOTIDE SEQUENCE</scope>
</reference>
<dbReference type="EMBL" id="LR031872">
    <property type="protein sequence ID" value="VDC94278.1"/>
    <property type="molecule type" value="Genomic_DNA"/>
</dbReference>
<organism evidence="2">
    <name type="scientific">Brassica oleracea</name>
    <name type="common">Wild cabbage</name>
    <dbReference type="NCBI Taxonomy" id="3712"/>
    <lineage>
        <taxon>Eukaryota</taxon>
        <taxon>Viridiplantae</taxon>
        <taxon>Streptophyta</taxon>
        <taxon>Embryophyta</taxon>
        <taxon>Tracheophyta</taxon>
        <taxon>Spermatophyta</taxon>
        <taxon>Magnoliopsida</taxon>
        <taxon>eudicotyledons</taxon>
        <taxon>Gunneridae</taxon>
        <taxon>Pentapetalae</taxon>
        <taxon>rosids</taxon>
        <taxon>malvids</taxon>
        <taxon>Brassicales</taxon>
        <taxon>Brassicaceae</taxon>
        <taxon>Brassiceae</taxon>
        <taxon>Brassica</taxon>
    </lineage>
</organism>
<protein>
    <submittedName>
        <fullName evidence="2">Uncharacterized protein</fullName>
    </submittedName>
</protein>
<evidence type="ECO:0000313" key="2">
    <source>
        <dbReference type="EMBL" id="VDC94278.1"/>
    </source>
</evidence>
<gene>
    <name evidence="2" type="ORF">BOLC3T17620H</name>
</gene>
<feature type="compositionally biased region" description="Basic and acidic residues" evidence="1">
    <location>
        <begin position="224"/>
        <end position="235"/>
    </location>
</feature>
<feature type="region of interest" description="Disordered" evidence="1">
    <location>
        <begin position="59"/>
        <end position="270"/>
    </location>
</feature>